<sequence>MPVQSWAKQYCSSSKGNCQNARCCSEEGMQCYSKGQVTGPVQVLLHARPRLDRRRRGELELRRDRATRARDCLGAECREPGGASMGLGAVLGQWRKLQLDKVWQSGWPPVLFQEPGLEFLQAGLRVWAPAGGPCGRELVLPRPGAQGARPGGDASREAGVFPGCRWPGSWRGRARQLDEMQAWRREGDGRQDERAGGGWVKFVVNVGDSFQDNGVLGRGDEKRGKAWRWIHSERLRSVPWHSVYGDRDCRSGPCACVDVEAKCAQVNYDEQNLEYFQMPGTSNFRAFPDMAIEIVGLDPWERARGSGLRGVRAERLRRQVRPRHRESHPGGTGPLLHPRRGVHGQVARGLLPLPDGYFVGPPDFLGALSDNSRRDITYFGGHRRGVDDAGAVSIEPNKYWVVGEGGDESCDADRQQGFVVGEIAGDSSIATYTVFMDGRRCSS</sequence>
<dbReference type="InterPro" id="IPR029052">
    <property type="entry name" value="Metallo-depent_PP-like"/>
</dbReference>
<feature type="region of interest" description="Disordered" evidence="1">
    <location>
        <begin position="319"/>
        <end position="339"/>
    </location>
</feature>
<proteinExistence type="predicted"/>
<evidence type="ECO:0000313" key="3">
    <source>
        <dbReference type="Proteomes" id="UP001189429"/>
    </source>
</evidence>
<dbReference type="Proteomes" id="UP001189429">
    <property type="component" value="Unassembled WGS sequence"/>
</dbReference>
<dbReference type="Gene3D" id="3.60.21.10">
    <property type="match status" value="1"/>
</dbReference>
<accession>A0ABN9YIK5</accession>
<evidence type="ECO:0000256" key="1">
    <source>
        <dbReference type="SAM" id="MobiDB-lite"/>
    </source>
</evidence>
<evidence type="ECO:0008006" key="4">
    <source>
        <dbReference type="Google" id="ProtNLM"/>
    </source>
</evidence>
<dbReference type="EMBL" id="CAUYUJ010022551">
    <property type="protein sequence ID" value="CAK0911285.1"/>
    <property type="molecule type" value="Genomic_DNA"/>
</dbReference>
<reference evidence="2" key="1">
    <citation type="submission" date="2023-10" db="EMBL/GenBank/DDBJ databases">
        <authorList>
            <person name="Chen Y."/>
            <person name="Shah S."/>
            <person name="Dougan E. K."/>
            <person name="Thang M."/>
            <person name="Chan C."/>
        </authorList>
    </citation>
    <scope>NUCLEOTIDE SEQUENCE [LARGE SCALE GENOMIC DNA]</scope>
</reference>
<gene>
    <name evidence="2" type="ORF">PCOR1329_LOCUS85210</name>
</gene>
<name>A0ABN9YIK5_9DINO</name>
<comment type="caution">
    <text evidence="2">The sequence shown here is derived from an EMBL/GenBank/DDBJ whole genome shotgun (WGS) entry which is preliminary data.</text>
</comment>
<evidence type="ECO:0000313" key="2">
    <source>
        <dbReference type="EMBL" id="CAK0911285.1"/>
    </source>
</evidence>
<organism evidence="2 3">
    <name type="scientific">Prorocentrum cordatum</name>
    <dbReference type="NCBI Taxonomy" id="2364126"/>
    <lineage>
        <taxon>Eukaryota</taxon>
        <taxon>Sar</taxon>
        <taxon>Alveolata</taxon>
        <taxon>Dinophyceae</taxon>
        <taxon>Prorocentrales</taxon>
        <taxon>Prorocentraceae</taxon>
        <taxon>Prorocentrum</taxon>
    </lineage>
</organism>
<keyword evidence="3" id="KW-1185">Reference proteome</keyword>
<protein>
    <recommendedName>
        <fullName evidence="4">Subtilisin</fullName>
    </recommendedName>
</protein>